<evidence type="ECO:0000313" key="1">
    <source>
        <dbReference type="EMBL" id="DAD92135.1"/>
    </source>
</evidence>
<name>A0A8S5NCN0_9CAUD</name>
<proteinExistence type="predicted"/>
<organism evidence="1">
    <name type="scientific">Myoviridae sp. ct0Tg8</name>
    <dbReference type="NCBI Taxonomy" id="2826598"/>
    <lineage>
        <taxon>Viruses</taxon>
        <taxon>Duplodnaviria</taxon>
        <taxon>Heunggongvirae</taxon>
        <taxon>Uroviricota</taxon>
        <taxon>Caudoviricetes</taxon>
    </lineage>
</organism>
<sequence>MIGDTKVYKFVEMKVFEILNFNREPLKRLQQAGIRIEDVEYIDLYNDYRMMFGGGEKVSYIVAILADRYHVSERKVYTLIKRYGRECDVQMFGGGKAQGF</sequence>
<dbReference type="EMBL" id="BK015128">
    <property type="protein sequence ID" value="DAD92135.1"/>
    <property type="molecule type" value="Genomic_DNA"/>
</dbReference>
<accession>A0A8S5NCN0</accession>
<protein>
    <submittedName>
        <fullName evidence="1">Middle operon regulator, TRANSCRIPTION.2A</fullName>
    </submittedName>
</protein>
<reference evidence="1" key="1">
    <citation type="journal article" date="2021" name="Proc. Natl. Acad. Sci. U.S.A.">
        <title>A Catalog of Tens of Thousands of Viruses from Human Metagenomes Reveals Hidden Associations with Chronic Diseases.</title>
        <authorList>
            <person name="Tisza M.J."/>
            <person name="Buck C.B."/>
        </authorList>
    </citation>
    <scope>NUCLEOTIDE SEQUENCE</scope>
    <source>
        <strain evidence="1">Ct0Tg8</strain>
    </source>
</reference>